<dbReference type="Pfam" id="PF00201">
    <property type="entry name" value="UDPGT"/>
    <property type="match status" value="1"/>
</dbReference>
<keyword evidence="2" id="KW-0808">Transferase</keyword>
<evidence type="ECO:0000313" key="4">
    <source>
        <dbReference type="Proteomes" id="UP000316621"/>
    </source>
</evidence>
<dbReference type="FunFam" id="3.40.50.2000:FF:000064">
    <property type="entry name" value="Glycosyltransferase"/>
    <property type="match status" value="1"/>
</dbReference>
<dbReference type="PANTHER" id="PTHR48047:SF8">
    <property type="entry name" value="FLAVONOL 3-O-GLUCOSYLTRANSFERASE UGT89B1"/>
    <property type="match status" value="1"/>
</dbReference>
<dbReference type="Gramene" id="RZC55521">
    <property type="protein sequence ID" value="RZC55521"/>
    <property type="gene ID" value="C5167_014371"/>
</dbReference>
<dbReference type="EMBL" id="CM010717">
    <property type="protein sequence ID" value="RZC55521.1"/>
    <property type="molecule type" value="Genomic_DNA"/>
</dbReference>
<dbReference type="CDD" id="cd03784">
    <property type="entry name" value="GT1_Gtf-like"/>
    <property type="match status" value="1"/>
</dbReference>
<dbReference type="OrthoDB" id="5835829at2759"/>
<evidence type="ECO:0008006" key="5">
    <source>
        <dbReference type="Google" id="ProtNLM"/>
    </source>
</evidence>
<dbReference type="PANTHER" id="PTHR48047">
    <property type="entry name" value="GLYCOSYLTRANSFERASE"/>
    <property type="match status" value="1"/>
</dbReference>
<dbReference type="OMA" id="KVVYVCF"/>
<accession>A0A4Y7J6F3</accession>
<evidence type="ECO:0000256" key="2">
    <source>
        <dbReference type="ARBA" id="ARBA00022679"/>
    </source>
</evidence>
<dbReference type="InterPro" id="IPR002213">
    <property type="entry name" value="UDP_glucos_trans"/>
</dbReference>
<dbReference type="SUPFAM" id="SSF53756">
    <property type="entry name" value="UDP-Glycosyltransferase/glycogen phosphorylase"/>
    <property type="match status" value="1"/>
</dbReference>
<dbReference type="FunFam" id="3.40.50.2000:FF:000143">
    <property type="entry name" value="UDP-glycosyltransferase 89B1"/>
    <property type="match status" value="1"/>
</dbReference>
<dbReference type="AlphaFoldDB" id="A0A4Y7J6F3"/>
<sequence>MASSESRGAHILVFPYPAQGHMIPLLDLTHQLSHHHAGITITVLITPKNHHILNPLLTKNPAIETLILPFPDHPLIPTGIENVKDLPAGSFLAMMCAMHKLYDPIIEWFKSHPSPPVAIISDFFLGWTYHLACELGIPRIVFSPSGALALAVIDSLWRRLPKTDDPDLLISFPEIPNSPNYPCRQISPVYRSYIEGDPVSEFLKDSMRSNLKSWGIVINTFTELESSYLDYMTEEGHYDRVWAVGPLLPFGSDGPGKDRGGSGLAPDDLDLFSWIDTCPDNSVVYICFGSQAVLTNEQMAGLAAGLECSGVRFLWCVKEPTLGHVGGKYGVIPHGFEDRMAGRGKVIRGWAPQLLILNHRAVGSFMTHCGWNSVPEGLNAGVVMLTWPMGADQFSNATLLVDQLKVAIRVCEGYGTVPDSVELGRLVFDSISKNRTERVRAIELSKASTDAVKEGGSSFKDLDRLVKDLCGFSVN</sequence>
<reference evidence="3 4" key="1">
    <citation type="journal article" date="2018" name="Science">
        <title>The opium poppy genome and morphinan production.</title>
        <authorList>
            <person name="Guo L."/>
            <person name="Winzer T."/>
            <person name="Yang X."/>
            <person name="Li Y."/>
            <person name="Ning Z."/>
            <person name="He Z."/>
            <person name="Teodor R."/>
            <person name="Lu Y."/>
            <person name="Bowser T.A."/>
            <person name="Graham I.A."/>
            <person name="Ye K."/>
        </authorList>
    </citation>
    <scope>NUCLEOTIDE SEQUENCE [LARGE SCALE GENOMIC DNA]</scope>
    <source>
        <strain evidence="4">cv. HN1</strain>
        <tissue evidence="3">Leaves</tissue>
    </source>
</reference>
<name>A0A4Y7J6F3_PAPSO</name>
<dbReference type="Gene3D" id="3.40.50.2000">
    <property type="entry name" value="Glycogen Phosphorylase B"/>
    <property type="match status" value="2"/>
</dbReference>
<evidence type="ECO:0000256" key="1">
    <source>
        <dbReference type="ARBA" id="ARBA00009995"/>
    </source>
</evidence>
<protein>
    <recommendedName>
        <fullName evidence="5">Glycosyltransferase</fullName>
    </recommendedName>
</protein>
<keyword evidence="4" id="KW-1185">Reference proteome</keyword>
<dbReference type="Proteomes" id="UP000316621">
    <property type="component" value="Chromosome 3"/>
</dbReference>
<evidence type="ECO:0000313" key="3">
    <source>
        <dbReference type="EMBL" id="RZC55521.1"/>
    </source>
</evidence>
<proteinExistence type="inferred from homology"/>
<comment type="similarity">
    <text evidence="1">Belongs to the UDP-glycosyltransferase family.</text>
</comment>
<gene>
    <name evidence="3" type="ORF">C5167_014371</name>
</gene>
<dbReference type="GO" id="GO:0035251">
    <property type="term" value="F:UDP-glucosyltransferase activity"/>
    <property type="evidence" value="ECO:0007669"/>
    <property type="project" value="TreeGrafter"/>
</dbReference>
<organism evidence="3 4">
    <name type="scientific">Papaver somniferum</name>
    <name type="common">Opium poppy</name>
    <dbReference type="NCBI Taxonomy" id="3469"/>
    <lineage>
        <taxon>Eukaryota</taxon>
        <taxon>Viridiplantae</taxon>
        <taxon>Streptophyta</taxon>
        <taxon>Embryophyta</taxon>
        <taxon>Tracheophyta</taxon>
        <taxon>Spermatophyta</taxon>
        <taxon>Magnoliopsida</taxon>
        <taxon>Ranunculales</taxon>
        <taxon>Papaveraceae</taxon>
        <taxon>Papaveroideae</taxon>
        <taxon>Papaver</taxon>
    </lineage>
</organism>